<dbReference type="Proteomes" id="UP000289886">
    <property type="component" value="Unassembled WGS sequence"/>
</dbReference>
<evidence type="ECO:0000313" key="3">
    <source>
        <dbReference type="EMBL" id="RXN01048.1"/>
    </source>
</evidence>
<accession>A0A662YWT1</accession>
<name>A0A662YWT1_ACIRT</name>
<feature type="transmembrane region" description="Helical" evidence="2">
    <location>
        <begin position="137"/>
        <end position="158"/>
    </location>
</feature>
<organism evidence="3 4">
    <name type="scientific">Acipenser ruthenus</name>
    <name type="common">Sterlet sturgeon</name>
    <dbReference type="NCBI Taxonomy" id="7906"/>
    <lineage>
        <taxon>Eukaryota</taxon>
        <taxon>Metazoa</taxon>
        <taxon>Chordata</taxon>
        <taxon>Craniata</taxon>
        <taxon>Vertebrata</taxon>
        <taxon>Euteleostomi</taxon>
        <taxon>Actinopterygii</taxon>
        <taxon>Chondrostei</taxon>
        <taxon>Acipenseriformes</taxon>
        <taxon>Acipenseridae</taxon>
        <taxon>Acipenser</taxon>
    </lineage>
</organism>
<keyword evidence="2" id="KW-0472">Membrane</keyword>
<gene>
    <name evidence="3" type="ORF">EOD39_8096</name>
</gene>
<dbReference type="AlphaFoldDB" id="A0A662YWT1"/>
<proteinExistence type="predicted"/>
<evidence type="ECO:0000313" key="4">
    <source>
        <dbReference type="Proteomes" id="UP000289886"/>
    </source>
</evidence>
<evidence type="ECO:0000256" key="2">
    <source>
        <dbReference type="SAM" id="Phobius"/>
    </source>
</evidence>
<reference evidence="3 4" key="1">
    <citation type="submission" date="2019-01" db="EMBL/GenBank/DDBJ databases">
        <title>Draft Genome and Complete Hox-Cluster Characterization of the Sterlet Sturgeon (Acipenser ruthenus).</title>
        <authorList>
            <person name="Wei Q."/>
        </authorList>
    </citation>
    <scope>NUCLEOTIDE SEQUENCE [LARGE SCALE GENOMIC DNA]</scope>
    <source>
        <strain evidence="3">WHYD16114868_AA</strain>
        <tissue evidence="3">Blood</tissue>
    </source>
</reference>
<protein>
    <submittedName>
        <fullName evidence="3">Uncharacterized protein</fullName>
    </submittedName>
</protein>
<evidence type="ECO:0000256" key="1">
    <source>
        <dbReference type="SAM" id="MobiDB-lite"/>
    </source>
</evidence>
<keyword evidence="4" id="KW-1185">Reference proteome</keyword>
<sequence length="190" mass="20319">MGKTADGRLRSCPALMAPGAGGLSMLRPDIFQWVGETSRAKVAPTAVQIQTVTGQLFPMRGSKLLQLHLGEVWIVDISGFGENLDLARGKVTARAGLPLLLAMATTNPGATVFASLFNGSWKWHRLLVKHWRKAKTVATAIASGLLFLPHLSMSASPVKGSCKGRNQRAEHQQRAGVATDAIPTDLPFPT</sequence>
<feature type="region of interest" description="Disordered" evidence="1">
    <location>
        <begin position="159"/>
        <end position="190"/>
    </location>
</feature>
<dbReference type="EMBL" id="SCEB01000094">
    <property type="protein sequence ID" value="RXN01048.1"/>
    <property type="molecule type" value="Genomic_DNA"/>
</dbReference>
<keyword evidence="2" id="KW-1133">Transmembrane helix</keyword>
<keyword evidence="2" id="KW-0812">Transmembrane</keyword>
<feature type="transmembrane region" description="Helical" evidence="2">
    <location>
        <begin position="97"/>
        <end position="117"/>
    </location>
</feature>
<comment type="caution">
    <text evidence="3">The sequence shown here is derived from an EMBL/GenBank/DDBJ whole genome shotgun (WGS) entry which is preliminary data.</text>
</comment>